<gene>
    <name evidence="1" type="ORF">CSSPTR1EN2_LOCUS13940</name>
</gene>
<organism evidence="1 2">
    <name type="scientific">Sphagnum troendelagicum</name>
    <dbReference type="NCBI Taxonomy" id="128251"/>
    <lineage>
        <taxon>Eukaryota</taxon>
        <taxon>Viridiplantae</taxon>
        <taxon>Streptophyta</taxon>
        <taxon>Embryophyta</taxon>
        <taxon>Bryophyta</taxon>
        <taxon>Sphagnophytina</taxon>
        <taxon>Sphagnopsida</taxon>
        <taxon>Sphagnales</taxon>
        <taxon>Sphagnaceae</taxon>
        <taxon>Sphagnum</taxon>
    </lineage>
</organism>
<evidence type="ECO:0000313" key="2">
    <source>
        <dbReference type="Proteomes" id="UP001497512"/>
    </source>
</evidence>
<reference evidence="1" key="1">
    <citation type="submission" date="2024-02" db="EMBL/GenBank/DDBJ databases">
        <authorList>
            <consortium name="ELIXIR-Norway"/>
            <consortium name="Elixir Norway"/>
        </authorList>
    </citation>
    <scope>NUCLEOTIDE SEQUENCE</scope>
</reference>
<proteinExistence type="predicted"/>
<dbReference type="EMBL" id="OZ019894">
    <property type="protein sequence ID" value="CAK9217377.1"/>
    <property type="molecule type" value="Genomic_DNA"/>
</dbReference>
<sequence length="86" mass="9310">MGTCLQLLVELASYWNWNCFQRPSGTTGLLLEPEPVVLILSLCYEPASGATRAGTGCCDIEFVILATLWRNQPATGTRTCCALVLS</sequence>
<evidence type="ECO:0000313" key="1">
    <source>
        <dbReference type="EMBL" id="CAK9217377.1"/>
    </source>
</evidence>
<evidence type="ECO:0008006" key="3">
    <source>
        <dbReference type="Google" id="ProtNLM"/>
    </source>
</evidence>
<keyword evidence="2" id="KW-1185">Reference proteome</keyword>
<dbReference type="Proteomes" id="UP001497512">
    <property type="component" value="Chromosome 2"/>
</dbReference>
<accession>A0ABP0UBU1</accession>
<name>A0ABP0UBU1_9BRYO</name>
<protein>
    <recommendedName>
        <fullName evidence="3">Secreted protein</fullName>
    </recommendedName>
</protein>